<dbReference type="EMBL" id="NIVC01001458">
    <property type="protein sequence ID" value="PAA67741.1"/>
    <property type="molecule type" value="Genomic_DNA"/>
</dbReference>
<evidence type="ECO:0000259" key="3">
    <source>
        <dbReference type="PROSITE" id="PS50835"/>
    </source>
</evidence>
<dbReference type="Proteomes" id="UP000215902">
    <property type="component" value="Unassembled WGS sequence"/>
</dbReference>
<feature type="transmembrane region" description="Helical" evidence="1">
    <location>
        <begin position="301"/>
        <end position="322"/>
    </location>
</feature>
<evidence type="ECO:0000256" key="2">
    <source>
        <dbReference type="SAM" id="SignalP"/>
    </source>
</evidence>
<evidence type="ECO:0000313" key="5">
    <source>
        <dbReference type="EMBL" id="PAA67741.1"/>
    </source>
</evidence>
<dbReference type="InterPro" id="IPR007110">
    <property type="entry name" value="Ig-like_dom"/>
</dbReference>
<keyword evidence="1" id="KW-0472">Membrane</keyword>
<organism evidence="4 6">
    <name type="scientific">Macrostomum lignano</name>
    <dbReference type="NCBI Taxonomy" id="282301"/>
    <lineage>
        <taxon>Eukaryota</taxon>
        <taxon>Metazoa</taxon>
        <taxon>Spiralia</taxon>
        <taxon>Lophotrochozoa</taxon>
        <taxon>Platyhelminthes</taxon>
        <taxon>Rhabditophora</taxon>
        <taxon>Macrostomorpha</taxon>
        <taxon>Macrostomida</taxon>
        <taxon>Macrostomidae</taxon>
        <taxon>Macrostomum</taxon>
    </lineage>
</organism>
<name>A0A267ECS7_9PLAT</name>
<keyword evidence="1" id="KW-1133">Transmembrane helix</keyword>
<dbReference type="InterPro" id="IPR013106">
    <property type="entry name" value="Ig_V-set"/>
</dbReference>
<feature type="signal peptide" evidence="2">
    <location>
        <begin position="1"/>
        <end position="30"/>
    </location>
</feature>
<evidence type="ECO:0000256" key="1">
    <source>
        <dbReference type="SAM" id="Phobius"/>
    </source>
</evidence>
<dbReference type="EMBL" id="NIVC01002270">
    <property type="protein sequence ID" value="PAA59385.1"/>
    <property type="molecule type" value="Genomic_DNA"/>
</dbReference>
<proteinExistence type="predicted"/>
<keyword evidence="1" id="KW-0812">Transmembrane</keyword>
<dbReference type="InterPro" id="IPR036179">
    <property type="entry name" value="Ig-like_dom_sf"/>
</dbReference>
<evidence type="ECO:0000313" key="4">
    <source>
        <dbReference type="EMBL" id="PAA59385.1"/>
    </source>
</evidence>
<feature type="chain" id="PRO_5011915999" description="Ig-like domain-containing protein" evidence="2">
    <location>
        <begin position="31"/>
        <end position="341"/>
    </location>
</feature>
<dbReference type="OrthoDB" id="6268551at2759"/>
<feature type="non-terminal residue" evidence="4">
    <location>
        <position position="1"/>
    </location>
</feature>
<dbReference type="SUPFAM" id="SSF48726">
    <property type="entry name" value="Immunoglobulin"/>
    <property type="match status" value="1"/>
</dbReference>
<protein>
    <recommendedName>
        <fullName evidence="3">Ig-like domain-containing protein</fullName>
    </recommendedName>
</protein>
<feature type="domain" description="Ig-like" evidence="3">
    <location>
        <begin position="35"/>
        <end position="126"/>
    </location>
</feature>
<dbReference type="InterPro" id="IPR013783">
    <property type="entry name" value="Ig-like_fold"/>
</dbReference>
<dbReference type="PROSITE" id="PS50835">
    <property type="entry name" value="IG_LIKE"/>
    <property type="match status" value="1"/>
</dbReference>
<comment type="caution">
    <text evidence="4">The sequence shown here is derived from an EMBL/GenBank/DDBJ whole genome shotgun (WGS) entry which is preliminary data.</text>
</comment>
<keyword evidence="2" id="KW-0732">Signal</keyword>
<dbReference type="Gene3D" id="2.60.40.10">
    <property type="entry name" value="Immunoglobulins"/>
    <property type="match status" value="1"/>
</dbReference>
<evidence type="ECO:0000313" key="6">
    <source>
        <dbReference type="Proteomes" id="UP000215902"/>
    </source>
</evidence>
<sequence length="341" mass="36676">FYKSATMTPSTCSFLLTLSILLVTTAETVAKTNDTEFRITASVTPVPVNVGQSANLTCHLESAGKQRKTYSVYWHSPTGAEVAENCIAYNIEKHDIFCNNPNAKLATKYTVRIKTVSWKDRGLWYCKFVTNQSYAFLDVNWPATIEKFTATPVGQPSRDAAAGQQAAAAAAAKAADGSAAAPYDLTLGGGLNFTCRSTCGYPAAQLKLDYRGVSVQLPDPANPNAFRVRSVSDNSTCSSDGNLLKTTESTVLLPNCSALKLDGKTRFRCAIGDSAEPAIYKDIYVYCPAIPRDYPLTQGEIAAASVGAVLGVFLIILGFVLFCQRKPAEELDESASQPMQV</sequence>
<gene>
    <name evidence="5" type="ORF">BOX15_Mlig004679g1</name>
    <name evidence="4" type="ORF">BOX15_Mlig026291g1</name>
</gene>
<keyword evidence="6" id="KW-1185">Reference proteome</keyword>
<dbReference type="Pfam" id="PF07686">
    <property type="entry name" value="V-set"/>
    <property type="match status" value="1"/>
</dbReference>
<reference evidence="4 6" key="1">
    <citation type="submission" date="2017-06" db="EMBL/GenBank/DDBJ databases">
        <title>A platform for efficient transgenesis in Macrostomum lignano, a flatworm model organism for stem cell research.</title>
        <authorList>
            <person name="Berezikov E."/>
        </authorList>
    </citation>
    <scope>NUCLEOTIDE SEQUENCE [LARGE SCALE GENOMIC DNA]</scope>
    <source>
        <strain evidence="4">DV1</strain>
        <tissue evidence="4">Whole organism</tissue>
    </source>
</reference>
<dbReference type="AlphaFoldDB" id="A0A267ECS7"/>
<accession>A0A267ECS7</accession>